<evidence type="ECO:0000313" key="3">
    <source>
        <dbReference type="EMBL" id="MPA71865.1"/>
    </source>
</evidence>
<dbReference type="InterPro" id="IPR006955">
    <property type="entry name" value="Uso1_p115_C"/>
</dbReference>
<proteinExistence type="predicted"/>
<dbReference type="GO" id="GO:0005783">
    <property type="term" value="C:endoplasmic reticulum"/>
    <property type="evidence" value="ECO:0007669"/>
    <property type="project" value="TreeGrafter"/>
</dbReference>
<dbReference type="EMBL" id="GHES01041306">
    <property type="protein sequence ID" value="MPA71865.1"/>
    <property type="molecule type" value="Transcribed_RNA"/>
</dbReference>
<dbReference type="GO" id="GO:0048211">
    <property type="term" value="P:Golgi vesicle docking"/>
    <property type="evidence" value="ECO:0007669"/>
    <property type="project" value="TreeGrafter"/>
</dbReference>
<feature type="region of interest" description="Disordered" evidence="1">
    <location>
        <begin position="1"/>
        <end position="25"/>
    </location>
</feature>
<dbReference type="GO" id="GO:0061025">
    <property type="term" value="P:membrane fusion"/>
    <property type="evidence" value="ECO:0007669"/>
    <property type="project" value="TreeGrafter"/>
</dbReference>
<reference evidence="3" key="1">
    <citation type="submission" date="2019-08" db="EMBL/GenBank/DDBJ databases">
        <title>Reference gene set and small RNA set construction with multiple tissues from Davidia involucrata Baill.</title>
        <authorList>
            <person name="Yang H."/>
            <person name="Zhou C."/>
            <person name="Li G."/>
            <person name="Wang J."/>
            <person name="Gao P."/>
            <person name="Wang M."/>
            <person name="Wang R."/>
            <person name="Zhao Y."/>
        </authorList>
    </citation>
    <scope>NUCLEOTIDE SEQUENCE</scope>
    <source>
        <tissue evidence="3">Mixed with DoveR01_LX</tissue>
    </source>
</reference>
<feature type="domain" description="Uso1/p115-like vesicle tethering protein C-terminal" evidence="2">
    <location>
        <begin position="42"/>
        <end position="166"/>
    </location>
</feature>
<dbReference type="Pfam" id="PF04871">
    <property type="entry name" value="Uso1_p115_C"/>
    <property type="match status" value="1"/>
</dbReference>
<dbReference type="GO" id="GO:0012507">
    <property type="term" value="C:ER to Golgi transport vesicle membrane"/>
    <property type="evidence" value="ECO:0007669"/>
    <property type="project" value="TreeGrafter"/>
</dbReference>
<protein>
    <submittedName>
        <fullName evidence="3">Putative golgin candidate 6 isoform X2</fullName>
    </submittedName>
</protein>
<organism evidence="3">
    <name type="scientific">Davidia involucrata</name>
    <name type="common">Dove tree</name>
    <dbReference type="NCBI Taxonomy" id="16924"/>
    <lineage>
        <taxon>Eukaryota</taxon>
        <taxon>Viridiplantae</taxon>
        <taxon>Streptophyta</taxon>
        <taxon>Embryophyta</taxon>
        <taxon>Tracheophyta</taxon>
        <taxon>Spermatophyta</taxon>
        <taxon>Magnoliopsida</taxon>
        <taxon>eudicotyledons</taxon>
        <taxon>Gunneridae</taxon>
        <taxon>Pentapetalae</taxon>
        <taxon>asterids</taxon>
        <taxon>Cornales</taxon>
        <taxon>Nyssaceae</taxon>
        <taxon>Davidia</taxon>
    </lineage>
</organism>
<evidence type="ECO:0000259" key="2">
    <source>
        <dbReference type="Pfam" id="PF04871"/>
    </source>
</evidence>
<name>A0A5B7BT50_DAVIN</name>
<evidence type="ECO:0000256" key="1">
    <source>
        <dbReference type="SAM" id="MobiDB-lite"/>
    </source>
</evidence>
<gene>
    <name evidence="3" type="ORF">Din_041306</name>
</gene>
<dbReference type="PANTHER" id="PTHR10013:SF0">
    <property type="entry name" value="GENERAL VESICULAR TRANSPORT FACTOR P115"/>
    <property type="match status" value="1"/>
</dbReference>
<dbReference type="GO" id="GO:0006886">
    <property type="term" value="P:intracellular protein transport"/>
    <property type="evidence" value="ECO:0007669"/>
    <property type="project" value="InterPro"/>
</dbReference>
<accession>A0A5B7BT50</accession>
<dbReference type="PANTHER" id="PTHR10013">
    <property type="entry name" value="GENERAL VESICULAR TRANSPORT FACTOR P115"/>
    <property type="match status" value="1"/>
</dbReference>
<sequence length="168" mass="18395">MGGGGSSLPEHRASGGSERVQAETLRRDLQEVSQRLEMLKTEKAKIESEASMYRNLAGKMESDLKSLSDAYNSLEQANFHIEKEVEVLKSGGAMPYPDIEAIKAEAREEAQKESEAELNDLLVCLGQEQSKVEKLSARLLELGEDVGKLLEGIGDDTGLPEDGEEEED</sequence>
<dbReference type="AlphaFoldDB" id="A0A5B7BT50"/>
<dbReference type="InterPro" id="IPR024095">
    <property type="entry name" value="Vesicle_P115"/>
</dbReference>
<dbReference type="GO" id="GO:0006888">
    <property type="term" value="P:endoplasmic reticulum to Golgi vesicle-mediated transport"/>
    <property type="evidence" value="ECO:0007669"/>
    <property type="project" value="TreeGrafter"/>
</dbReference>
<dbReference type="GO" id="GO:0005795">
    <property type="term" value="C:Golgi stack"/>
    <property type="evidence" value="ECO:0007669"/>
    <property type="project" value="TreeGrafter"/>
</dbReference>